<keyword evidence="3" id="KW-1185">Reference proteome</keyword>
<feature type="region of interest" description="Disordered" evidence="1">
    <location>
        <begin position="1"/>
        <end position="26"/>
    </location>
</feature>
<accession>K0KIW0</accession>
<sequence length="171" mass="18712">MSNSQNPSPAEKEFNNKPTKRFRVKQSLPTLGLSSLQHKKRVRYENSADTILIPGVIYISGYVPAEDPVKTTSEAPSEAPVAVQDLSQVPITPQSSVPVQEISVQEAQDQTPDQIQDQIQASSNTLEETLRQGLLIETSKTTSATNPALFILSLAYVLHCINATTLEHSQN</sequence>
<evidence type="ECO:0000313" key="2">
    <source>
        <dbReference type="EMBL" id="CCH42092.1"/>
    </source>
</evidence>
<dbReference type="AlphaFoldDB" id="K0KIW0"/>
<dbReference type="InParanoid" id="K0KIW0"/>
<proteinExistence type="predicted"/>
<protein>
    <submittedName>
        <fullName evidence="2">Uncharacterized protein</fullName>
    </submittedName>
</protein>
<dbReference type="HOGENOM" id="CLU_1564112_0_0_1"/>
<name>K0KIW0_WICCF</name>
<evidence type="ECO:0000313" key="3">
    <source>
        <dbReference type="Proteomes" id="UP000009328"/>
    </source>
</evidence>
<evidence type="ECO:0000256" key="1">
    <source>
        <dbReference type="SAM" id="MobiDB-lite"/>
    </source>
</evidence>
<dbReference type="Proteomes" id="UP000009328">
    <property type="component" value="Unassembled WGS sequence"/>
</dbReference>
<organism evidence="2 3">
    <name type="scientific">Wickerhamomyces ciferrii (strain ATCC 14091 / BCRC 22168 / CBS 111 / JCM 3599 / NBRC 0793 / NRRL Y-1031 F-60-10)</name>
    <name type="common">Yeast</name>
    <name type="synonym">Pichia ciferrii</name>
    <dbReference type="NCBI Taxonomy" id="1206466"/>
    <lineage>
        <taxon>Eukaryota</taxon>
        <taxon>Fungi</taxon>
        <taxon>Dikarya</taxon>
        <taxon>Ascomycota</taxon>
        <taxon>Saccharomycotina</taxon>
        <taxon>Saccharomycetes</taxon>
        <taxon>Phaffomycetales</taxon>
        <taxon>Wickerhamomycetaceae</taxon>
        <taxon>Wickerhamomyces</taxon>
    </lineage>
</organism>
<gene>
    <name evidence="2" type="ORF">BN7_1634</name>
</gene>
<comment type="caution">
    <text evidence="2">The sequence shown here is derived from an EMBL/GenBank/DDBJ whole genome shotgun (WGS) entry which is preliminary data.</text>
</comment>
<dbReference type="EMBL" id="CAIF01000036">
    <property type="protein sequence ID" value="CCH42092.1"/>
    <property type="molecule type" value="Genomic_DNA"/>
</dbReference>
<reference evidence="2 3" key="1">
    <citation type="journal article" date="2012" name="Eukaryot. Cell">
        <title>Draft genome sequence of Wickerhamomyces ciferrii NRRL Y-1031 F-60-10.</title>
        <authorList>
            <person name="Schneider J."/>
            <person name="Andrea H."/>
            <person name="Blom J."/>
            <person name="Jaenicke S."/>
            <person name="Ruckert C."/>
            <person name="Schorsch C."/>
            <person name="Szczepanowski R."/>
            <person name="Farwick M."/>
            <person name="Goesmann A."/>
            <person name="Puhler A."/>
            <person name="Schaffer S."/>
            <person name="Tauch A."/>
            <person name="Kohler T."/>
            <person name="Brinkrolf K."/>
        </authorList>
    </citation>
    <scope>NUCLEOTIDE SEQUENCE [LARGE SCALE GENOMIC DNA]</scope>
    <source>
        <strain evidence="3">ATCC 14091 / BCRC 22168 / CBS 111 / JCM 3599 / NBRC 0793 / NRRL Y-1031 F-60-10</strain>
    </source>
</reference>